<dbReference type="NCBIfam" id="NF004826">
    <property type="entry name" value="PRK06182.1"/>
    <property type="match status" value="1"/>
</dbReference>
<dbReference type="Gene3D" id="3.40.50.720">
    <property type="entry name" value="NAD(P)-binding Rossmann-like Domain"/>
    <property type="match status" value="1"/>
</dbReference>
<evidence type="ECO:0000256" key="2">
    <source>
        <dbReference type="ARBA" id="ARBA00023002"/>
    </source>
</evidence>
<dbReference type="Pfam" id="PF00106">
    <property type="entry name" value="adh_short"/>
    <property type="match status" value="1"/>
</dbReference>
<gene>
    <name evidence="4" type="ORF">GQS40_05530</name>
</gene>
<dbReference type="PANTHER" id="PTHR44169">
    <property type="entry name" value="NADPH-DEPENDENT 1-ACYLDIHYDROXYACETONE PHOSPHATE REDUCTASE"/>
    <property type="match status" value="1"/>
</dbReference>
<dbReference type="SUPFAM" id="SSF51735">
    <property type="entry name" value="NAD(P)-binding Rossmann-fold domains"/>
    <property type="match status" value="1"/>
</dbReference>
<dbReference type="PRINTS" id="PR00080">
    <property type="entry name" value="SDRFAMILY"/>
</dbReference>
<evidence type="ECO:0000313" key="5">
    <source>
        <dbReference type="Proteomes" id="UP000478636"/>
    </source>
</evidence>
<accession>A0A6L7A723</accession>
<dbReference type="CDD" id="cd05374">
    <property type="entry name" value="17beta-HSD-like_SDR_c"/>
    <property type="match status" value="1"/>
</dbReference>
<dbReference type="EMBL" id="WSZI01000013">
    <property type="protein sequence ID" value="MWN21135.1"/>
    <property type="molecule type" value="Genomic_DNA"/>
</dbReference>
<proteinExistence type="inferred from homology"/>
<dbReference type="InterPro" id="IPR036291">
    <property type="entry name" value="NAD(P)-bd_dom_sf"/>
</dbReference>
<dbReference type="PRINTS" id="PR00081">
    <property type="entry name" value="GDHRDH"/>
</dbReference>
<dbReference type="PANTHER" id="PTHR44169:SF6">
    <property type="entry name" value="NADPH-DEPENDENT 1-ACYLDIHYDROXYACETONE PHOSPHATE REDUCTASE"/>
    <property type="match status" value="1"/>
</dbReference>
<evidence type="ECO:0000256" key="1">
    <source>
        <dbReference type="ARBA" id="ARBA00006484"/>
    </source>
</evidence>
<comment type="similarity">
    <text evidence="1 3">Belongs to the short-chain dehydrogenases/reductases (SDR) family.</text>
</comment>
<name>A0A6L7A723_LEULA</name>
<evidence type="ECO:0000313" key="4">
    <source>
        <dbReference type="EMBL" id="MWN21135.1"/>
    </source>
</evidence>
<dbReference type="AlphaFoldDB" id="A0A6L7A723"/>
<sequence length="271" mass="29861">MKKVILITGATSGIGFQTAEYLSNAGDIVYGAGRRLDRLKQLQQIGVHGVQLDVTDEQSMVSFVQDIMAKEWRIDVLINNAGYGSFGAVEDVALSEARQQFEVNLFGLARLTQLVLPHMRKQHQGKIINVSSMGGRFTSYFGAWYHATKYALESFSDALRMEVKAFGIDVVLIEPGGIKTDWGIIAADHLAASAKDGAYARAAEKTADGLRRQYSGKMMSDPMIIAKTIAKAIAKKRPKPRYIIGFGAKPLVLLHTILPTRLFDKIMMHLS</sequence>
<evidence type="ECO:0000256" key="3">
    <source>
        <dbReference type="RuleBase" id="RU000363"/>
    </source>
</evidence>
<dbReference type="GO" id="GO:0016491">
    <property type="term" value="F:oxidoreductase activity"/>
    <property type="evidence" value="ECO:0007669"/>
    <property type="project" value="UniProtKB-KW"/>
</dbReference>
<protein>
    <submittedName>
        <fullName evidence="4">SDR family NAD(P)-dependent oxidoreductase</fullName>
    </submittedName>
</protein>
<reference evidence="4 5" key="1">
    <citation type="submission" date="2019-12" db="EMBL/GenBank/DDBJ databases">
        <title>Complete genome sequence of Leuconostoc lactis strain AVN1 provides insights into metabolic potential.</title>
        <authorList>
            <person name="Besrour N."/>
            <person name="Najjari A."/>
            <person name="Fhoula I."/>
            <person name="Jaballah S."/>
            <person name="Klibi N."/>
            <person name="Ouzari H.I."/>
        </authorList>
    </citation>
    <scope>NUCLEOTIDE SEQUENCE [LARGE SCALE GENOMIC DNA]</scope>
    <source>
        <strain evidence="4 5">AVN1</strain>
    </source>
</reference>
<keyword evidence="2" id="KW-0560">Oxidoreductase</keyword>
<dbReference type="InterPro" id="IPR002347">
    <property type="entry name" value="SDR_fam"/>
</dbReference>
<dbReference type="Proteomes" id="UP000478636">
    <property type="component" value="Unassembled WGS sequence"/>
</dbReference>
<comment type="caution">
    <text evidence="4">The sequence shown here is derived from an EMBL/GenBank/DDBJ whole genome shotgun (WGS) entry which is preliminary data.</text>
</comment>
<organism evidence="4 5">
    <name type="scientific">Leuconostoc lactis</name>
    <dbReference type="NCBI Taxonomy" id="1246"/>
    <lineage>
        <taxon>Bacteria</taxon>
        <taxon>Bacillati</taxon>
        <taxon>Bacillota</taxon>
        <taxon>Bacilli</taxon>
        <taxon>Lactobacillales</taxon>
        <taxon>Lactobacillaceae</taxon>
        <taxon>Leuconostoc</taxon>
    </lineage>
</organism>